<feature type="compositionally biased region" description="Polar residues" evidence="1">
    <location>
        <begin position="353"/>
        <end position="368"/>
    </location>
</feature>
<feature type="compositionally biased region" description="Basic and acidic residues" evidence="1">
    <location>
        <begin position="330"/>
        <end position="342"/>
    </location>
</feature>
<dbReference type="Proteomes" id="UP001302367">
    <property type="component" value="Chromosome 4"/>
</dbReference>
<evidence type="ECO:0000256" key="1">
    <source>
        <dbReference type="SAM" id="MobiDB-lite"/>
    </source>
</evidence>
<sequence>MTSRDPHRERAFRTVLLDVKASHENEDGRYEDLAAQLDSLDTLIREHDLKIKPQRQEICTPDAKKLRQWINNAFGGFRIFTEPMQVLSVAQKKLYFGDPLPEPHSPRELNSEERRTRQQASRESSRPSPINPSKLSNSRATSWSPHIVSPAGNVNIKSRPNGGQKMQPTKIRRRGTTGLAASSKVSYDVSREIPNSQSGNTSSDERDSAAKVKSTEVVDLSADAANKSSASSLHKDKNRTVPILGLKRNAEETLESEVSRGSKKRVGDKDEQSRVNDTRLDDLCSAGKQSADTSLQVTEQWVSKESDVFDKQAEHATEEQHGSTSRGTHHKADGVRALDERSSTTAHAHAESGPQSGDNGLAINSQESLPEMSSYGRSMPSETQTFVDRDTSNGAPKPVCQLVVQGIGAAVPGSEDDSGRGAATFRPKLAEGPKAPQQLVPDPVLTTIDLDAGLRYPANLRLVDDLKQRVTATVSAIRGIASTIVIGCDLLETPPSLMTDPDGNTERLYRQLSLEHLILQIGADRLKDNSDFDREEIQPRAKEHAESLFMSIIPQLRHMNTKLKISSPQRDKVLRSLAGVFADSLKLRGRLDAATADYQYYWLCSGTEFEKSRMQELRGYDEGGVERAMACIFPGIGVKDKGTVLVKAQVYGL</sequence>
<gene>
    <name evidence="2" type="ORF">CB0940_04597</name>
    <name evidence="3" type="ORF">RHO25_006482</name>
</gene>
<evidence type="ECO:0000313" key="4">
    <source>
        <dbReference type="Proteomes" id="UP000230605"/>
    </source>
</evidence>
<feature type="compositionally biased region" description="Basic and acidic residues" evidence="1">
    <location>
        <begin position="307"/>
        <end position="321"/>
    </location>
</feature>
<dbReference type="EMBL" id="CP134187">
    <property type="protein sequence ID" value="WPB01850.1"/>
    <property type="molecule type" value="Genomic_DNA"/>
</dbReference>
<protein>
    <submittedName>
        <fullName evidence="2">Uncharacterized protein</fullName>
    </submittedName>
</protein>
<feature type="region of interest" description="Disordered" evidence="1">
    <location>
        <begin position="307"/>
        <end position="394"/>
    </location>
</feature>
<reference evidence="2 4" key="1">
    <citation type="submission" date="2015-10" db="EMBL/GenBank/DDBJ databases">
        <title>The cercosporin biosynthetic gene cluster was horizontally transferred to several fungal lineages and shown to be expanded in Cercospora beticola based on microsynteny with recipient genomes.</title>
        <authorList>
            <person name="De Jonge R."/>
            <person name="Ebert M.K."/>
            <person name="Suttle J.C."/>
            <person name="Jurick Ii W.M."/>
            <person name="Secor G.A."/>
            <person name="Thomma B.P."/>
            <person name="Van De Peer Y."/>
            <person name="Bolton M.D."/>
        </authorList>
    </citation>
    <scope>NUCLEOTIDE SEQUENCE [LARGE SCALE GENOMIC DNA]</scope>
    <source>
        <strain evidence="2 4">09-40</strain>
    </source>
</reference>
<evidence type="ECO:0000313" key="3">
    <source>
        <dbReference type="EMBL" id="WPB01850.1"/>
    </source>
</evidence>
<proteinExistence type="predicted"/>
<feature type="compositionally biased region" description="Basic and acidic residues" evidence="1">
    <location>
        <begin position="257"/>
        <end position="282"/>
    </location>
</feature>
<evidence type="ECO:0000313" key="5">
    <source>
        <dbReference type="Proteomes" id="UP001302367"/>
    </source>
</evidence>
<evidence type="ECO:0000313" key="2">
    <source>
        <dbReference type="EMBL" id="PIA93434.1"/>
    </source>
</evidence>
<feature type="compositionally biased region" description="Basic and acidic residues" evidence="1">
    <location>
        <begin position="104"/>
        <end position="116"/>
    </location>
</feature>
<feature type="region of interest" description="Disordered" evidence="1">
    <location>
        <begin position="251"/>
        <end position="282"/>
    </location>
</feature>
<dbReference type="OrthoDB" id="3650969at2759"/>
<accession>A0A2G5HLJ5</accession>
<feature type="compositionally biased region" description="Polar residues" evidence="1">
    <location>
        <begin position="118"/>
        <end position="144"/>
    </location>
</feature>
<feature type="region of interest" description="Disordered" evidence="1">
    <location>
        <begin position="98"/>
        <end position="214"/>
    </location>
</feature>
<dbReference type="AlphaFoldDB" id="A0A2G5HLJ5"/>
<dbReference type="EMBL" id="LKMD01000105">
    <property type="protein sequence ID" value="PIA93434.1"/>
    <property type="molecule type" value="Genomic_DNA"/>
</dbReference>
<keyword evidence="5" id="KW-1185">Reference proteome</keyword>
<name>A0A2G5HLJ5_CERBT</name>
<feature type="compositionally biased region" description="Basic and acidic residues" evidence="1">
    <location>
        <begin position="203"/>
        <end position="214"/>
    </location>
</feature>
<dbReference type="Proteomes" id="UP000230605">
    <property type="component" value="Chromosome 4"/>
</dbReference>
<reference evidence="3 5" key="2">
    <citation type="submission" date="2023-09" db="EMBL/GenBank/DDBJ databases">
        <title>Complete-Gapless Cercospora beticola genome.</title>
        <authorList>
            <person name="Wyatt N.A."/>
            <person name="Spanner R.E."/>
            <person name="Bolton M.D."/>
        </authorList>
    </citation>
    <scope>NUCLEOTIDE SEQUENCE [LARGE SCALE GENOMIC DNA]</scope>
    <source>
        <strain evidence="3">Cb09-40</strain>
    </source>
</reference>
<organism evidence="2 4">
    <name type="scientific">Cercospora beticola</name>
    <name type="common">Sugarbeet leaf spot fungus</name>
    <dbReference type="NCBI Taxonomy" id="122368"/>
    <lineage>
        <taxon>Eukaryota</taxon>
        <taxon>Fungi</taxon>
        <taxon>Dikarya</taxon>
        <taxon>Ascomycota</taxon>
        <taxon>Pezizomycotina</taxon>
        <taxon>Dothideomycetes</taxon>
        <taxon>Dothideomycetidae</taxon>
        <taxon>Mycosphaerellales</taxon>
        <taxon>Mycosphaerellaceae</taxon>
        <taxon>Cercospora</taxon>
    </lineage>
</organism>
<feature type="compositionally biased region" description="Polar residues" evidence="1">
    <location>
        <begin position="193"/>
        <end position="202"/>
    </location>
</feature>